<comment type="caution">
    <text evidence="2">The sequence shown here is derived from an EMBL/GenBank/DDBJ whole genome shotgun (WGS) entry which is preliminary data.</text>
</comment>
<evidence type="ECO:0000313" key="2">
    <source>
        <dbReference type="EMBL" id="KAG6431798.1"/>
    </source>
</evidence>
<feature type="compositionally biased region" description="Low complexity" evidence="1">
    <location>
        <begin position="62"/>
        <end position="96"/>
    </location>
</feature>
<keyword evidence="3" id="KW-1185">Reference proteome</keyword>
<reference evidence="2" key="2">
    <citation type="submission" date="2020-08" db="EMBL/GenBank/DDBJ databases">
        <title>Plant Genome Project.</title>
        <authorList>
            <person name="Zhang R.-G."/>
        </authorList>
    </citation>
    <scope>NUCLEOTIDE SEQUENCE</scope>
    <source>
        <strain evidence="2">Huo1</strain>
        <tissue evidence="2">Leaf</tissue>
    </source>
</reference>
<evidence type="ECO:0000256" key="1">
    <source>
        <dbReference type="SAM" id="MobiDB-lite"/>
    </source>
</evidence>
<dbReference type="InterPro" id="IPR015421">
    <property type="entry name" value="PyrdxlP-dep_Trfase_major"/>
</dbReference>
<dbReference type="AlphaFoldDB" id="A0A8X8YFP3"/>
<sequence length="328" mass="35502">MLQHLLLPSPPPHFPSAPPPISSPPSPPPAHGVHQPRVAPSSGGSSSPPPSPATRTTPPPKNTATSAASPSTTSVTAYSRTPRPTRTIASSTSRTAGAETELHAAAKRRVMKYMNLSEEDYAIVFTANQSSAFSLLAQSYPFEPRQNLVMVYDHDSEALKPMTDAAGKCGGLISWPGFRVISRKLRKILTSKNRGLLAFPLQSKVSGARYSASILKLPSTNMGIVNLVPEPKAVDETNSTINDEVIGFGGVDELGLIGISGRARCLMNWVVNALQSLRHPGEGGWRWWRCTGRGRRWRLMCVIGRGRGWRRDWCFWLVGATSLSALDS</sequence>
<dbReference type="PANTHER" id="PTHR14237:SF64">
    <property type="entry name" value="MOLYBDENUM COFACTOR SULFURASE-LIKE PROTEIN"/>
    <property type="match status" value="1"/>
</dbReference>
<accession>A0A8X8YFP3</accession>
<evidence type="ECO:0000313" key="3">
    <source>
        <dbReference type="Proteomes" id="UP000298416"/>
    </source>
</evidence>
<dbReference type="PANTHER" id="PTHR14237">
    <property type="entry name" value="MOLYBDOPTERIN COFACTOR SULFURASE MOSC"/>
    <property type="match status" value="1"/>
</dbReference>
<name>A0A8X8YFP3_SALSN</name>
<protein>
    <recommendedName>
        <fullName evidence="4">Molybdenum cofactor sulfurase</fullName>
    </recommendedName>
</protein>
<proteinExistence type="predicted"/>
<gene>
    <name evidence="2" type="ORF">SASPL_109883</name>
</gene>
<feature type="compositionally biased region" description="Pro residues" evidence="1">
    <location>
        <begin position="8"/>
        <end position="30"/>
    </location>
</feature>
<feature type="region of interest" description="Disordered" evidence="1">
    <location>
        <begin position="1"/>
        <end position="101"/>
    </location>
</feature>
<organism evidence="2">
    <name type="scientific">Salvia splendens</name>
    <name type="common">Scarlet sage</name>
    <dbReference type="NCBI Taxonomy" id="180675"/>
    <lineage>
        <taxon>Eukaryota</taxon>
        <taxon>Viridiplantae</taxon>
        <taxon>Streptophyta</taxon>
        <taxon>Embryophyta</taxon>
        <taxon>Tracheophyta</taxon>
        <taxon>Spermatophyta</taxon>
        <taxon>Magnoliopsida</taxon>
        <taxon>eudicotyledons</taxon>
        <taxon>Gunneridae</taxon>
        <taxon>Pentapetalae</taxon>
        <taxon>asterids</taxon>
        <taxon>lamiids</taxon>
        <taxon>Lamiales</taxon>
        <taxon>Lamiaceae</taxon>
        <taxon>Nepetoideae</taxon>
        <taxon>Mentheae</taxon>
        <taxon>Salviinae</taxon>
        <taxon>Salvia</taxon>
        <taxon>Salvia subgen. Calosphace</taxon>
        <taxon>core Calosphace</taxon>
    </lineage>
</organism>
<dbReference type="Proteomes" id="UP000298416">
    <property type="component" value="Unassembled WGS sequence"/>
</dbReference>
<feature type="compositionally biased region" description="Low complexity" evidence="1">
    <location>
        <begin position="36"/>
        <end position="46"/>
    </location>
</feature>
<dbReference type="Gene3D" id="3.40.640.10">
    <property type="entry name" value="Type I PLP-dependent aspartate aminotransferase-like (Major domain)"/>
    <property type="match status" value="1"/>
</dbReference>
<evidence type="ECO:0008006" key="4">
    <source>
        <dbReference type="Google" id="ProtNLM"/>
    </source>
</evidence>
<dbReference type="EMBL" id="PNBA02000003">
    <property type="protein sequence ID" value="KAG6431798.1"/>
    <property type="molecule type" value="Genomic_DNA"/>
</dbReference>
<reference evidence="2" key="1">
    <citation type="submission" date="2018-01" db="EMBL/GenBank/DDBJ databases">
        <authorList>
            <person name="Mao J.F."/>
        </authorList>
    </citation>
    <scope>NUCLEOTIDE SEQUENCE</scope>
    <source>
        <strain evidence="2">Huo1</strain>
        <tissue evidence="2">Leaf</tissue>
    </source>
</reference>
<feature type="compositionally biased region" description="Pro residues" evidence="1">
    <location>
        <begin position="47"/>
        <end position="61"/>
    </location>
</feature>